<keyword evidence="9" id="KW-0276">Fatty acid metabolism</keyword>
<evidence type="ECO:0000256" key="22">
    <source>
        <dbReference type="ARBA" id="ARBA00048592"/>
    </source>
</evidence>
<dbReference type="Proteomes" id="UP000005408">
    <property type="component" value="Unassembled WGS sequence"/>
</dbReference>
<evidence type="ECO:0000256" key="18">
    <source>
        <dbReference type="ARBA" id="ARBA00041537"/>
    </source>
</evidence>
<keyword evidence="8 27" id="KW-0274">FAD</keyword>
<evidence type="ECO:0000256" key="23">
    <source>
        <dbReference type="ARBA" id="ARBA00049096"/>
    </source>
</evidence>
<evidence type="ECO:0000256" key="13">
    <source>
        <dbReference type="ARBA" id="ARBA00023098"/>
    </source>
</evidence>
<evidence type="ECO:0000256" key="1">
    <source>
        <dbReference type="ARBA" id="ARBA00001974"/>
    </source>
</evidence>
<dbReference type="InterPro" id="IPR006091">
    <property type="entry name" value="Acyl-CoA_Oxase/DH_mid-dom"/>
</dbReference>
<keyword evidence="12 27" id="KW-0560">Oxidoreductase</keyword>
<keyword evidence="10" id="KW-0809">Transit peptide</keyword>
<dbReference type="GO" id="GO:0050660">
    <property type="term" value="F:flavin adenine dinucleotide binding"/>
    <property type="evidence" value="ECO:0007669"/>
    <property type="project" value="InterPro"/>
</dbReference>
<dbReference type="EnsemblMetazoa" id="G15138.2">
    <property type="protein sequence ID" value="G15138.2:cds"/>
    <property type="gene ID" value="G15138"/>
</dbReference>
<evidence type="ECO:0000256" key="3">
    <source>
        <dbReference type="ARBA" id="ARBA00005198"/>
    </source>
</evidence>
<dbReference type="InterPro" id="IPR006089">
    <property type="entry name" value="Acyl-CoA_DH_CS"/>
</dbReference>
<dbReference type="InterPro" id="IPR036250">
    <property type="entry name" value="AcylCo_DH-like_C"/>
</dbReference>
<evidence type="ECO:0000313" key="31">
    <source>
        <dbReference type="EnsemblMetazoa" id="G15138.2:cds"/>
    </source>
</evidence>
<dbReference type="InterPro" id="IPR009075">
    <property type="entry name" value="AcylCo_DH/oxidase_C"/>
</dbReference>
<evidence type="ECO:0000259" key="30">
    <source>
        <dbReference type="Pfam" id="PF02771"/>
    </source>
</evidence>
<evidence type="ECO:0000259" key="28">
    <source>
        <dbReference type="Pfam" id="PF00441"/>
    </source>
</evidence>
<evidence type="ECO:0000256" key="19">
    <source>
        <dbReference type="ARBA" id="ARBA00042821"/>
    </source>
</evidence>
<dbReference type="EnsemblMetazoa" id="G15138.1">
    <property type="protein sequence ID" value="G15138.1:cds"/>
    <property type="gene ID" value="G15138"/>
</dbReference>
<dbReference type="GO" id="GO:0003853">
    <property type="term" value="F:short-chain 2-methyl fatty acyl-CoA dehydrogenase activity"/>
    <property type="evidence" value="ECO:0007669"/>
    <property type="project" value="UniProtKB-EC"/>
</dbReference>
<dbReference type="PROSITE" id="PS00073">
    <property type="entry name" value="ACYL_COA_DH_2"/>
    <property type="match status" value="1"/>
</dbReference>
<organism evidence="31 32">
    <name type="scientific">Magallana gigas</name>
    <name type="common">Pacific oyster</name>
    <name type="synonym">Crassostrea gigas</name>
    <dbReference type="NCBI Taxonomy" id="29159"/>
    <lineage>
        <taxon>Eukaryota</taxon>
        <taxon>Metazoa</taxon>
        <taxon>Spiralia</taxon>
        <taxon>Lophotrochozoa</taxon>
        <taxon>Mollusca</taxon>
        <taxon>Bivalvia</taxon>
        <taxon>Autobranchia</taxon>
        <taxon>Pteriomorphia</taxon>
        <taxon>Ostreida</taxon>
        <taxon>Ostreoidea</taxon>
        <taxon>Ostreidae</taxon>
        <taxon>Magallana</taxon>
    </lineage>
</organism>
<proteinExistence type="inferred from homology"/>
<comment type="catalytic activity">
    <reaction evidence="23">
        <text>butanoyl-CoA + oxidized [electron-transfer flavoprotein] + H(+) = (2E)-butenoyl-CoA + reduced [electron-transfer flavoprotein]</text>
        <dbReference type="Rhea" id="RHEA:24004"/>
        <dbReference type="Rhea" id="RHEA-COMP:10685"/>
        <dbReference type="Rhea" id="RHEA-COMP:10686"/>
        <dbReference type="ChEBI" id="CHEBI:15378"/>
        <dbReference type="ChEBI" id="CHEBI:57332"/>
        <dbReference type="ChEBI" id="CHEBI:57371"/>
        <dbReference type="ChEBI" id="CHEBI:57692"/>
        <dbReference type="ChEBI" id="CHEBI:58307"/>
    </reaction>
    <physiologicalReaction direction="left-to-right" evidence="23">
        <dbReference type="Rhea" id="RHEA:24005"/>
    </physiologicalReaction>
</comment>
<evidence type="ECO:0000256" key="7">
    <source>
        <dbReference type="ARBA" id="ARBA00022630"/>
    </source>
</evidence>
<comment type="pathway">
    <text evidence="3">Lipid metabolism; mitochondrial fatty acid beta-oxidation.</text>
</comment>
<evidence type="ECO:0000256" key="11">
    <source>
        <dbReference type="ARBA" id="ARBA00022990"/>
    </source>
</evidence>
<dbReference type="GO" id="GO:0046395">
    <property type="term" value="P:carboxylic acid catabolic process"/>
    <property type="evidence" value="ECO:0007669"/>
    <property type="project" value="UniProtKB-ARBA"/>
</dbReference>
<evidence type="ECO:0000256" key="14">
    <source>
        <dbReference type="ARBA" id="ARBA00023128"/>
    </source>
</evidence>
<comment type="pathway">
    <text evidence="15">Amino-acid degradation; L-isoleucine degradation.</text>
</comment>
<evidence type="ECO:0000256" key="2">
    <source>
        <dbReference type="ARBA" id="ARBA00004305"/>
    </source>
</evidence>
<dbReference type="GO" id="GO:0006631">
    <property type="term" value="P:fatty acid metabolic process"/>
    <property type="evidence" value="ECO:0007669"/>
    <property type="project" value="UniProtKB-KW"/>
</dbReference>
<dbReference type="InterPro" id="IPR037069">
    <property type="entry name" value="AcylCoA_DH/ox_N_sf"/>
</dbReference>
<dbReference type="SUPFAM" id="SSF47203">
    <property type="entry name" value="Acyl-CoA dehydrogenase C-terminal domain-like"/>
    <property type="match status" value="1"/>
</dbReference>
<dbReference type="InterPro" id="IPR046373">
    <property type="entry name" value="Acyl-CoA_Oxase/DH_mid-dom_sf"/>
</dbReference>
<comment type="catalytic activity">
    <reaction evidence="20">
        <text>2-methylbutanoyl-CoA + oxidized [electron-transfer flavoprotein] + H(+) = (2E)-2-methylbut-2-enoyl-CoA + reduced [electron-transfer flavoprotein]</text>
        <dbReference type="Rhea" id="RHEA:43780"/>
        <dbReference type="Rhea" id="RHEA-COMP:10685"/>
        <dbReference type="Rhea" id="RHEA-COMP:10686"/>
        <dbReference type="ChEBI" id="CHEBI:15378"/>
        <dbReference type="ChEBI" id="CHEBI:57336"/>
        <dbReference type="ChEBI" id="CHEBI:57337"/>
        <dbReference type="ChEBI" id="CHEBI:57692"/>
        <dbReference type="ChEBI" id="CHEBI:58307"/>
        <dbReference type="EC" id="1.3.8.5"/>
    </reaction>
    <physiologicalReaction direction="left-to-right" evidence="20">
        <dbReference type="Rhea" id="RHEA:43781"/>
    </physiologicalReaction>
</comment>
<name>A0A8W8ING9_MAGGI</name>
<dbReference type="Gene3D" id="1.10.540.10">
    <property type="entry name" value="Acyl-CoA dehydrogenase/oxidase, N-terminal domain"/>
    <property type="match status" value="1"/>
</dbReference>
<dbReference type="SUPFAM" id="SSF56645">
    <property type="entry name" value="Acyl-CoA dehydrogenase NM domain-like"/>
    <property type="match status" value="1"/>
</dbReference>
<feature type="domain" description="Acyl-CoA dehydrogenase/oxidase N-terminal" evidence="30">
    <location>
        <begin position="64"/>
        <end position="174"/>
    </location>
</feature>
<evidence type="ECO:0000256" key="10">
    <source>
        <dbReference type="ARBA" id="ARBA00022946"/>
    </source>
</evidence>
<comment type="subcellular location">
    <subcellularLocation>
        <location evidence="2">Mitochondrion matrix</location>
    </subcellularLocation>
</comment>
<comment type="catalytic activity">
    <reaction evidence="26">
        <text>2-methylpropanoyl-CoA + oxidized [electron-transfer flavoprotein] + H(+) = 2-methylpropenoyl-CoA + reduced [electron-transfer flavoprotein]</text>
        <dbReference type="Rhea" id="RHEA:44180"/>
        <dbReference type="Rhea" id="RHEA-COMP:10685"/>
        <dbReference type="Rhea" id="RHEA-COMP:10686"/>
        <dbReference type="ChEBI" id="CHEBI:15378"/>
        <dbReference type="ChEBI" id="CHEBI:57338"/>
        <dbReference type="ChEBI" id="CHEBI:57692"/>
        <dbReference type="ChEBI" id="CHEBI:58307"/>
        <dbReference type="ChEBI" id="CHEBI:62500"/>
    </reaction>
    <physiologicalReaction direction="left-to-right" evidence="26">
        <dbReference type="Rhea" id="RHEA:44181"/>
    </physiologicalReaction>
</comment>
<feature type="domain" description="Acyl-CoA dehydrogenase/oxidase C-terminal" evidence="28">
    <location>
        <begin position="288"/>
        <end position="432"/>
    </location>
</feature>
<dbReference type="OMA" id="DAMFSYC"/>
<dbReference type="CDD" id="cd01158">
    <property type="entry name" value="SCAD_SBCAD"/>
    <property type="match status" value="1"/>
</dbReference>
<dbReference type="Gene3D" id="2.40.110.10">
    <property type="entry name" value="Butyryl-CoA Dehydrogenase, subunit A, domain 2"/>
    <property type="match status" value="1"/>
</dbReference>
<evidence type="ECO:0000256" key="27">
    <source>
        <dbReference type="RuleBase" id="RU362125"/>
    </source>
</evidence>
<dbReference type="PANTHER" id="PTHR43884:SF1">
    <property type="entry name" value="SHORT_BRANCHED CHAIN SPECIFIC ACYL-COA DEHYDROGENASE, MITOCHONDRIAL"/>
    <property type="match status" value="1"/>
</dbReference>
<reference evidence="31" key="1">
    <citation type="submission" date="2022-08" db="UniProtKB">
        <authorList>
            <consortium name="EnsemblMetazoa"/>
        </authorList>
    </citation>
    <scope>IDENTIFICATION</scope>
    <source>
        <strain evidence="31">05x7-T-G4-1.051#20</strain>
    </source>
</reference>
<evidence type="ECO:0000313" key="32">
    <source>
        <dbReference type="Proteomes" id="UP000005408"/>
    </source>
</evidence>
<comment type="catalytic activity">
    <reaction evidence="21">
        <text>valproyl-CoA + oxidized [electron-transfer flavoprotein] + H(+) = (2E)-2-propylpent-2-enoyl-CoA + reduced [electron-transfer flavoprotein]</text>
        <dbReference type="Rhea" id="RHEA:65344"/>
        <dbReference type="Rhea" id="RHEA-COMP:10685"/>
        <dbReference type="Rhea" id="RHEA-COMP:10686"/>
        <dbReference type="ChEBI" id="CHEBI:15378"/>
        <dbReference type="ChEBI" id="CHEBI:57692"/>
        <dbReference type="ChEBI" id="CHEBI:58307"/>
        <dbReference type="ChEBI" id="CHEBI:156457"/>
        <dbReference type="ChEBI" id="CHEBI:156458"/>
    </reaction>
    <physiologicalReaction direction="left-to-right" evidence="21">
        <dbReference type="Rhea" id="RHEA:65345"/>
    </physiologicalReaction>
</comment>
<dbReference type="OrthoDB" id="10262177at2759"/>
<dbReference type="EC" id="1.3.8.5" evidence="16"/>
<dbReference type="Gene3D" id="1.20.140.10">
    <property type="entry name" value="Butyryl-CoA Dehydrogenase, subunit A, domain 3"/>
    <property type="match status" value="1"/>
</dbReference>
<evidence type="ECO:0000259" key="29">
    <source>
        <dbReference type="Pfam" id="PF02770"/>
    </source>
</evidence>
<dbReference type="FunFam" id="2.40.110.10:FF:000001">
    <property type="entry name" value="Acyl-CoA dehydrogenase, mitochondrial"/>
    <property type="match status" value="1"/>
</dbReference>
<evidence type="ECO:0000256" key="8">
    <source>
        <dbReference type="ARBA" id="ARBA00022827"/>
    </source>
</evidence>
<evidence type="ECO:0000256" key="21">
    <source>
        <dbReference type="ARBA" id="ARBA00048307"/>
    </source>
</evidence>
<protein>
    <recommendedName>
        <fullName evidence="17">Short/branched chain specific acyl-CoA dehydrogenase, mitochondrial</fullName>
        <ecNumber evidence="16">1.3.8.5</ecNumber>
    </recommendedName>
    <alternativeName>
        <fullName evidence="19">2-methyl branched chain acyl-CoA dehydrogenase</fullName>
    </alternativeName>
    <alternativeName>
        <fullName evidence="18">2-methylbutyryl-coenzyme A dehydrogenase</fullName>
    </alternativeName>
</protein>
<keyword evidence="14" id="KW-0496">Mitochondrion</keyword>
<dbReference type="GO" id="GO:0005759">
    <property type="term" value="C:mitochondrial matrix"/>
    <property type="evidence" value="ECO:0007669"/>
    <property type="project" value="UniProtKB-SubCell"/>
</dbReference>
<comment type="catalytic activity">
    <reaction evidence="22">
        <text>(2R)-2-methylbutanoyl-CoA + oxidized [electron-transfer flavoprotein] + H(+) = ethylacryloyl-CoA + reduced [electron-transfer flavoprotein]</text>
        <dbReference type="Rhea" id="RHEA:65296"/>
        <dbReference type="Rhea" id="RHEA-COMP:10685"/>
        <dbReference type="Rhea" id="RHEA-COMP:10686"/>
        <dbReference type="ChEBI" id="CHEBI:15378"/>
        <dbReference type="ChEBI" id="CHEBI:57692"/>
        <dbReference type="ChEBI" id="CHEBI:58307"/>
        <dbReference type="ChEBI" id="CHEBI:156439"/>
        <dbReference type="ChEBI" id="CHEBI:156440"/>
    </reaction>
    <physiologicalReaction direction="left-to-right" evidence="22">
        <dbReference type="Rhea" id="RHEA:65297"/>
    </physiologicalReaction>
</comment>
<comment type="catalytic activity">
    <reaction evidence="25">
        <text>(2S)-2-methylbutanoyl-CoA + oxidized [electron-transfer flavoprotein] + H(+) = (2E)-2-methylbut-2-enoyl-CoA + reduced [electron-transfer flavoprotein]</text>
        <dbReference type="Rhea" id="RHEA:48256"/>
        <dbReference type="Rhea" id="RHEA-COMP:10685"/>
        <dbReference type="Rhea" id="RHEA-COMP:10686"/>
        <dbReference type="ChEBI" id="CHEBI:15378"/>
        <dbReference type="ChEBI" id="CHEBI:57337"/>
        <dbReference type="ChEBI" id="CHEBI:57692"/>
        <dbReference type="ChEBI" id="CHEBI:58307"/>
        <dbReference type="ChEBI" id="CHEBI:88166"/>
    </reaction>
    <physiologicalReaction direction="left-to-right" evidence="25">
        <dbReference type="Rhea" id="RHEA:48257"/>
    </physiologicalReaction>
</comment>
<evidence type="ECO:0000256" key="16">
    <source>
        <dbReference type="ARBA" id="ARBA00039036"/>
    </source>
</evidence>
<dbReference type="FunFam" id="1.20.140.10:FF:000002">
    <property type="entry name" value="Acyl-CoA dehydrogenase short/branched chain"/>
    <property type="match status" value="1"/>
</dbReference>
<evidence type="ECO:0000256" key="25">
    <source>
        <dbReference type="ARBA" id="ARBA00049552"/>
    </source>
</evidence>
<evidence type="ECO:0000256" key="15">
    <source>
        <dbReference type="ARBA" id="ARBA00037895"/>
    </source>
</evidence>
<feature type="domain" description="Acyl-CoA oxidase/dehydrogenase middle" evidence="29">
    <location>
        <begin position="179"/>
        <end position="274"/>
    </location>
</feature>
<comment type="subunit">
    <text evidence="5">Homotetramer.</text>
</comment>
<evidence type="ECO:0000256" key="9">
    <source>
        <dbReference type="ARBA" id="ARBA00022832"/>
    </source>
</evidence>
<evidence type="ECO:0000256" key="4">
    <source>
        <dbReference type="ARBA" id="ARBA00009347"/>
    </source>
</evidence>
<dbReference type="Pfam" id="PF00441">
    <property type="entry name" value="Acyl-CoA_dh_1"/>
    <property type="match status" value="1"/>
</dbReference>
<dbReference type="AlphaFoldDB" id="A0A8W8ING9"/>
<comment type="catalytic activity">
    <reaction evidence="24">
        <text>hexanoyl-CoA + oxidized [electron-transfer flavoprotein] + H(+) = (2E)-hexenoyl-CoA + reduced [electron-transfer flavoprotein]</text>
        <dbReference type="Rhea" id="RHEA:43464"/>
        <dbReference type="Rhea" id="RHEA-COMP:10685"/>
        <dbReference type="Rhea" id="RHEA-COMP:10686"/>
        <dbReference type="ChEBI" id="CHEBI:15378"/>
        <dbReference type="ChEBI" id="CHEBI:57692"/>
        <dbReference type="ChEBI" id="CHEBI:58307"/>
        <dbReference type="ChEBI" id="CHEBI:62077"/>
        <dbReference type="ChEBI" id="CHEBI:62620"/>
    </reaction>
    <physiologicalReaction direction="left-to-right" evidence="24">
        <dbReference type="Rhea" id="RHEA:43465"/>
    </physiologicalReaction>
</comment>
<sequence length="442" mass="48901">MRTALLRGILYPWKSASVKPVAPRTWCEARRFIRTTPRLHTLTDRQRAQLDEVTMVTRPVDLLSEEEQMMKESVAKLASEVIKPLVRKMDEESQCDPTVLKALFENGLMGIEIDSEYGGTNSTFFAANLVIEELAKVDPAISVMVDVQNTLINTLIKKLGTPAQKEKYLTRLATDMVGSFCLSEADSGSDAFAMRAAAVKQKDYFILNGTKIWITNAEHAGVFLVMANANPTAGYKGITTFIVDRDTEGLSIGKKEDKLGIRASSTCPVHLDNVKVPADNILGEFGLGYKYAIEMLNEGRIGIASQMLGLAEGCFNATVPYTLERKQFGKRIFDFQAMRHQIAHVATQIEACRSLVYNAARKKEAGQPFLKEAAMAKLYASELATMTTSKCIEWMGGVGFTKDYPIEKFYRDCKVGTIYEGTSNIQLNTIAKCLEAEGFSGN</sequence>
<evidence type="ECO:0000256" key="17">
    <source>
        <dbReference type="ARBA" id="ARBA00039850"/>
    </source>
</evidence>
<dbReference type="InterPro" id="IPR009100">
    <property type="entry name" value="AcylCoA_DH/oxidase_NM_dom_sf"/>
</dbReference>
<dbReference type="InterPro" id="IPR013786">
    <property type="entry name" value="AcylCoA_DH/ox_N"/>
</dbReference>
<evidence type="ECO:0000256" key="12">
    <source>
        <dbReference type="ARBA" id="ARBA00023002"/>
    </source>
</evidence>
<evidence type="ECO:0000256" key="6">
    <source>
        <dbReference type="ARBA" id="ARBA00022553"/>
    </source>
</evidence>
<dbReference type="PROSITE" id="PS00072">
    <property type="entry name" value="ACYL_COA_DH_1"/>
    <property type="match status" value="1"/>
</dbReference>
<keyword evidence="11" id="KW-0007">Acetylation</keyword>
<evidence type="ECO:0000256" key="26">
    <source>
        <dbReference type="ARBA" id="ARBA00051903"/>
    </source>
</evidence>
<keyword evidence="7 27" id="KW-0285">Flavoprotein</keyword>
<keyword evidence="13" id="KW-0443">Lipid metabolism</keyword>
<evidence type="ECO:0000256" key="20">
    <source>
        <dbReference type="ARBA" id="ARBA00048235"/>
    </source>
</evidence>
<dbReference type="PANTHER" id="PTHR43884">
    <property type="entry name" value="ACYL-COA DEHYDROGENASE"/>
    <property type="match status" value="1"/>
</dbReference>
<comment type="similarity">
    <text evidence="4 27">Belongs to the acyl-CoA dehydrogenase family.</text>
</comment>
<evidence type="ECO:0000256" key="5">
    <source>
        <dbReference type="ARBA" id="ARBA00011881"/>
    </source>
</evidence>
<dbReference type="Pfam" id="PF02770">
    <property type="entry name" value="Acyl-CoA_dh_M"/>
    <property type="match status" value="1"/>
</dbReference>
<comment type="cofactor">
    <cofactor evidence="1 27">
        <name>FAD</name>
        <dbReference type="ChEBI" id="CHEBI:57692"/>
    </cofactor>
</comment>
<keyword evidence="6" id="KW-0597">Phosphoprotein</keyword>
<evidence type="ECO:0000256" key="24">
    <source>
        <dbReference type="ARBA" id="ARBA00049192"/>
    </source>
</evidence>
<keyword evidence="32" id="KW-1185">Reference proteome</keyword>
<accession>A0A8W8ING9</accession>
<dbReference type="FunFam" id="1.10.540.10:FF:000012">
    <property type="entry name" value="Acyl-CoA dehydrogenase short/branched chain"/>
    <property type="match status" value="1"/>
</dbReference>
<dbReference type="Pfam" id="PF02771">
    <property type="entry name" value="Acyl-CoA_dh_N"/>
    <property type="match status" value="1"/>
</dbReference>